<proteinExistence type="predicted"/>
<evidence type="ECO:0000256" key="1">
    <source>
        <dbReference type="SAM" id="Coils"/>
    </source>
</evidence>
<keyword evidence="3" id="KW-1185">Reference proteome</keyword>
<dbReference type="AlphaFoldDB" id="A0A2Z7BY73"/>
<gene>
    <name evidence="2" type="ORF">F511_32699</name>
</gene>
<reference evidence="2 3" key="1">
    <citation type="journal article" date="2015" name="Proc. Natl. Acad. Sci. U.S.A.">
        <title>The resurrection genome of Boea hygrometrica: A blueprint for survival of dehydration.</title>
        <authorList>
            <person name="Xiao L."/>
            <person name="Yang G."/>
            <person name="Zhang L."/>
            <person name="Yang X."/>
            <person name="Zhao S."/>
            <person name="Ji Z."/>
            <person name="Zhou Q."/>
            <person name="Hu M."/>
            <person name="Wang Y."/>
            <person name="Chen M."/>
            <person name="Xu Y."/>
            <person name="Jin H."/>
            <person name="Xiao X."/>
            <person name="Hu G."/>
            <person name="Bao F."/>
            <person name="Hu Y."/>
            <person name="Wan P."/>
            <person name="Li L."/>
            <person name="Deng X."/>
            <person name="Kuang T."/>
            <person name="Xiang C."/>
            <person name="Zhu J.K."/>
            <person name="Oliver M.J."/>
            <person name="He Y."/>
        </authorList>
    </citation>
    <scope>NUCLEOTIDE SEQUENCE [LARGE SCALE GENOMIC DNA]</scope>
    <source>
        <strain evidence="3">cv. XS01</strain>
    </source>
</reference>
<organism evidence="2 3">
    <name type="scientific">Dorcoceras hygrometricum</name>
    <dbReference type="NCBI Taxonomy" id="472368"/>
    <lineage>
        <taxon>Eukaryota</taxon>
        <taxon>Viridiplantae</taxon>
        <taxon>Streptophyta</taxon>
        <taxon>Embryophyta</taxon>
        <taxon>Tracheophyta</taxon>
        <taxon>Spermatophyta</taxon>
        <taxon>Magnoliopsida</taxon>
        <taxon>eudicotyledons</taxon>
        <taxon>Gunneridae</taxon>
        <taxon>Pentapetalae</taxon>
        <taxon>asterids</taxon>
        <taxon>lamiids</taxon>
        <taxon>Lamiales</taxon>
        <taxon>Gesneriaceae</taxon>
        <taxon>Didymocarpoideae</taxon>
        <taxon>Trichosporeae</taxon>
        <taxon>Loxocarpinae</taxon>
        <taxon>Dorcoceras</taxon>
    </lineage>
</organism>
<keyword evidence="1" id="KW-0175">Coiled coil</keyword>
<name>A0A2Z7BY73_9LAMI</name>
<evidence type="ECO:0000313" key="2">
    <source>
        <dbReference type="EMBL" id="KZV39531.1"/>
    </source>
</evidence>
<protein>
    <submittedName>
        <fullName evidence="2">Uncharacterized protein</fullName>
    </submittedName>
</protein>
<dbReference type="Proteomes" id="UP000250235">
    <property type="component" value="Unassembled WGS sequence"/>
</dbReference>
<feature type="coiled-coil region" evidence="1">
    <location>
        <begin position="46"/>
        <end position="76"/>
    </location>
</feature>
<dbReference type="EMBL" id="KV000922">
    <property type="protein sequence ID" value="KZV39531.1"/>
    <property type="molecule type" value="Genomic_DNA"/>
</dbReference>
<sequence length="84" mass="9622">MLSKFPLASRAPDLIPLILHCQLAMVFDGETIDRLTRAHMEVASSRQSLDEVLEHHTKLAKQLEELQMIRDEERRASKAEQKAV</sequence>
<evidence type="ECO:0000313" key="3">
    <source>
        <dbReference type="Proteomes" id="UP000250235"/>
    </source>
</evidence>
<accession>A0A2Z7BY73</accession>